<evidence type="ECO:0008006" key="3">
    <source>
        <dbReference type="Google" id="ProtNLM"/>
    </source>
</evidence>
<evidence type="ECO:0000313" key="2">
    <source>
        <dbReference type="Proteomes" id="UP001243989"/>
    </source>
</evidence>
<dbReference type="GeneID" id="85481388"/>
<reference evidence="1" key="1">
    <citation type="submission" date="2021-06" db="EMBL/GenBank/DDBJ databases">
        <title>Comparative genomics, transcriptomics and evolutionary studies reveal genomic signatures of adaptation to plant cell wall in hemibiotrophic fungi.</title>
        <authorList>
            <consortium name="DOE Joint Genome Institute"/>
            <person name="Baroncelli R."/>
            <person name="Diaz J.F."/>
            <person name="Benocci T."/>
            <person name="Peng M."/>
            <person name="Battaglia E."/>
            <person name="Haridas S."/>
            <person name="Andreopoulos W."/>
            <person name="Labutti K."/>
            <person name="Pangilinan J."/>
            <person name="Floch G.L."/>
            <person name="Makela M.R."/>
            <person name="Henrissat B."/>
            <person name="Grigoriev I.V."/>
            <person name="Crouch J.A."/>
            <person name="De Vries R.P."/>
            <person name="Sukno S.A."/>
            <person name="Thon M.R."/>
        </authorList>
    </citation>
    <scope>NUCLEOTIDE SEQUENCE</scope>
    <source>
        <strain evidence="1">CBS 102054</strain>
    </source>
</reference>
<dbReference type="EMBL" id="JAHMHQ010000020">
    <property type="protein sequence ID" value="KAK1625362.1"/>
    <property type="molecule type" value="Genomic_DNA"/>
</dbReference>
<comment type="caution">
    <text evidence="1">The sequence shown here is derived from an EMBL/GenBank/DDBJ whole genome shotgun (WGS) entry which is preliminary data.</text>
</comment>
<dbReference type="RefSeq" id="XP_060441357.1">
    <property type="nucleotide sequence ID" value="XM_060596526.1"/>
</dbReference>
<protein>
    <recommendedName>
        <fullName evidence="3">Transcription factor domain-containing protein</fullName>
    </recommendedName>
</protein>
<gene>
    <name evidence="1" type="ORF">BDP81DRAFT_95720</name>
</gene>
<accession>A0AAI9ZIT7</accession>
<dbReference type="AlphaFoldDB" id="A0AAI9ZIT7"/>
<keyword evidence="2" id="KW-1185">Reference proteome</keyword>
<dbReference type="Proteomes" id="UP001243989">
    <property type="component" value="Unassembled WGS sequence"/>
</dbReference>
<proteinExistence type="predicted"/>
<name>A0AAI9ZIT7_9PEZI</name>
<evidence type="ECO:0000313" key="1">
    <source>
        <dbReference type="EMBL" id="KAK1625362.1"/>
    </source>
</evidence>
<organism evidence="1 2">
    <name type="scientific">Colletotrichum phormii</name>
    <dbReference type="NCBI Taxonomy" id="359342"/>
    <lineage>
        <taxon>Eukaryota</taxon>
        <taxon>Fungi</taxon>
        <taxon>Dikarya</taxon>
        <taxon>Ascomycota</taxon>
        <taxon>Pezizomycotina</taxon>
        <taxon>Sordariomycetes</taxon>
        <taxon>Hypocreomycetidae</taxon>
        <taxon>Glomerellales</taxon>
        <taxon>Glomerellaceae</taxon>
        <taxon>Colletotrichum</taxon>
        <taxon>Colletotrichum acutatum species complex</taxon>
    </lineage>
</organism>
<sequence>MENATGELKGWILRNPESSRKCLSHAAAIFAQLRRTRHLACVDPLALISAVLYIRLYDLSKMRTPVNLAGLSGPSQECSKTLPPIRLDCLTDTPALNRWIEDAEPARIHITGVGILCGQVSSSRLLLETQRILQGSSAWRGMCQGLFRAASGLLSGKWSAFWEED</sequence>